<accession>H2XKR1</accession>
<dbReference type="SMART" id="SM00389">
    <property type="entry name" value="HOX"/>
    <property type="match status" value="1"/>
</dbReference>
<feature type="domain" description="Homeobox" evidence="8">
    <location>
        <begin position="34"/>
        <end position="94"/>
    </location>
</feature>
<reference evidence="9" key="2">
    <citation type="journal article" date="2008" name="Genome Biol.">
        <title>Improved genome assembly and evidence-based global gene model set for the chordate Ciona intestinalis: new insight into intron and operon populations.</title>
        <authorList>
            <person name="Satou Y."/>
            <person name="Mineta K."/>
            <person name="Ogasawara M."/>
            <person name="Sasakura Y."/>
            <person name="Shoguchi E."/>
            <person name="Ueno K."/>
            <person name="Yamada L."/>
            <person name="Matsumoto J."/>
            <person name="Wasserscheid J."/>
            <person name="Dewar K."/>
            <person name="Wiley G.B."/>
            <person name="Macmil S.L."/>
            <person name="Roe B.A."/>
            <person name="Zeller R.W."/>
            <person name="Hastings K.E."/>
            <person name="Lemaire P."/>
            <person name="Lindquist E."/>
            <person name="Endo T."/>
            <person name="Hotta K."/>
            <person name="Inaba K."/>
        </authorList>
    </citation>
    <scope>NUCLEOTIDE SEQUENCE [LARGE SCALE GENOMIC DNA]</scope>
    <source>
        <strain evidence="9">wild type</strain>
    </source>
</reference>
<evidence type="ECO:0000256" key="5">
    <source>
        <dbReference type="PROSITE-ProRule" id="PRU00108"/>
    </source>
</evidence>
<dbReference type="GO" id="GO:0006357">
    <property type="term" value="P:regulation of transcription by RNA polymerase II"/>
    <property type="evidence" value="ECO:0000318"/>
    <property type="project" value="GO_Central"/>
</dbReference>
<dbReference type="GO" id="GO:0005634">
    <property type="term" value="C:nucleus"/>
    <property type="evidence" value="ECO:0000318"/>
    <property type="project" value="GO_Central"/>
</dbReference>
<reference evidence="10" key="1">
    <citation type="journal article" date="2002" name="Science">
        <title>The draft genome of Ciona intestinalis: insights into chordate and vertebrate origins.</title>
        <authorList>
            <person name="Dehal P."/>
            <person name="Satou Y."/>
            <person name="Campbell R.K."/>
            <person name="Chapman J."/>
            <person name="Degnan B."/>
            <person name="De Tomaso A."/>
            <person name="Davidson B."/>
            <person name="Di Gregorio A."/>
            <person name="Gelpke M."/>
            <person name="Goodstein D.M."/>
            <person name="Harafuji N."/>
            <person name="Hastings K.E."/>
            <person name="Ho I."/>
            <person name="Hotta K."/>
            <person name="Huang W."/>
            <person name="Kawashima T."/>
            <person name="Lemaire P."/>
            <person name="Martinez D."/>
            <person name="Meinertzhagen I.A."/>
            <person name="Necula S."/>
            <person name="Nonaka M."/>
            <person name="Putnam N."/>
            <person name="Rash S."/>
            <person name="Saiga H."/>
            <person name="Satake M."/>
            <person name="Terry A."/>
            <person name="Yamada L."/>
            <person name="Wang H.G."/>
            <person name="Awazu S."/>
            <person name="Azumi K."/>
            <person name="Boore J."/>
            <person name="Branno M."/>
            <person name="Chin-Bow S."/>
            <person name="DeSantis R."/>
            <person name="Doyle S."/>
            <person name="Francino P."/>
            <person name="Keys D.N."/>
            <person name="Haga S."/>
            <person name="Hayashi H."/>
            <person name="Hino K."/>
            <person name="Imai K.S."/>
            <person name="Inaba K."/>
            <person name="Kano S."/>
            <person name="Kobayashi K."/>
            <person name="Kobayashi M."/>
            <person name="Lee B.I."/>
            <person name="Makabe K.W."/>
            <person name="Manohar C."/>
            <person name="Matassi G."/>
            <person name="Medina M."/>
            <person name="Mochizuki Y."/>
            <person name="Mount S."/>
            <person name="Morishita T."/>
            <person name="Miura S."/>
            <person name="Nakayama A."/>
            <person name="Nishizaka S."/>
            <person name="Nomoto H."/>
            <person name="Ohta F."/>
            <person name="Oishi K."/>
            <person name="Rigoutsos I."/>
            <person name="Sano M."/>
            <person name="Sasaki A."/>
            <person name="Sasakura Y."/>
            <person name="Shoguchi E."/>
            <person name="Shin-i T."/>
            <person name="Spagnuolo A."/>
            <person name="Stainier D."/>
            <person name="Suzuki M.M."/>
            <person name="Tassy O."/>
            <person name="Takatori N."/>
            <person name="Tokuoka M."/>
            <person name="Yagi K."/>
            <person name="Yoshizaki F."/>
            <person name="Wada S."/>
            <person name="Zhang C."/>
            <person name="Hyatt P.D."/>
            <person name="Larimer F."/>
            <person name="Detter C."/>
            <person name="Doggett N."/>
            <person name="Glavina T."/>
            <person name="Hawkins T."/>
            <person name="Richardson P."/>
            <person name="Lucas S."/>
            <person name="Kohara Y."/>
            <person name="Levine M."/>
            <person name="Satoh N."/>
            <person name="Rokhsar D.S."/>
        </authorList>
    </citation>
    <scope>NUCLEOTIDE SEQUENCE [LARGE SCALE GENOMIC DNA]</scope>
</reference>
<keyword evidence="2 5" id="KW-0238">DNA-binding</keyword>
<dbReference type="PANTHER" id="PTHR24329:SF543">
    <property type="entry name" value="FI01017P-RELATED"/>
    <property type="match status" value="1"/>
</dbReference>
<dbReference type="InterPro" id="IPR050649">
    <property type="entry name" value="Paired_Homeobox_TFs"/>
</dbReference>
<dbReference type="PROSITE" id="PS00027">
    <property type="entry name" value="HOMEOBOX_1"/>
    <property type="match status" value="1"/>
</dbReference>
<dbReference type="InParanoid" id="H2XKR1"/>
<evidence type="ECO:0000256" key="2">
    <source>
        <dbReference type="ARBA" id="ARBA00023125"/>
    </source>
</evidence>
<dbReference type="GO" id="GO:0000981">
    <property type="term" value="F:DNA-binding transcription factor activity, RNA polymerase II-specific"/>
    <property type="evidence" value="ECO:0000318"/>
    <property type="project" value="GO_Central"/>
</dbReference>
<dbReference type="CDD" id="cd00086">
    <property type="entry name" value="homeodomain"/>
    <property type="match status" value="1"/>
</dbReference>
<keyword evidence="10" id="KW-1185">Reference proteome</keyword>
<evidence type="ECO:0000256" key="6">
    <source>
        <dbReference type="RuleBase" id="RU000682"/>
    </source>
</evidence>
<dbReference type="Ensembl" id="ENSCINT00000035327.1">
    <property type="protein sequence ID" value="ENSCINP00000030243.1"/>
    <property type="gene ID" value="ENSCING00000018949.1"/>
</dbReference>
<dbReference type="Proteomes" id="UP000008144">
    <property type="component" value="Chromosome 11"/>
</dbReference>
<dbReference type="Gene3D" id="1.10.10.60">
    <property type="entry name" value="Homeodomain-like"/>
    <property type="match status" value="1"/>
</dbReference>
<feature type="DNA-binding region" description="Homeobox" evidence="5">
    <location>
        <begin position="36"/>
        <end position="95"/>
    </location>
</feature>
<evidence type="ECO:0000256" key="7">
    <source>
        <dbReference type="SAM" id="MobiDB-lite"/>
    </source>
</evidence>
<reference evidence="9" key="4">
    <citation type="submission" date="2025-09" db="UniProtKB">
        <authorList>
            <consortium name="Ensembl"/>
        </authorList>
    </citation>
    <scope>IDENTIFICATION</scope>
</reference>
<dbReference type="InterPro" id="IPR017970">
    <property type="entry name" value="Homeobox_CS"/>
</dbReference>
<dbReference type="AlphaFoldDB" id="H2XKR1"/>
<dbReference type="HOGENOM" id="CLU_979884_0_0_1"/>
<sequence length="284" mass="32029">MTSRPEVNAGSSEGHPLFVNSNCGIKFPFPFGGTGRRRNRTSFSQHQLFILESAFQITQYPDIFYRDALASRTLLTEARIQVWFQNRRAKYRKQRRKLISENETETEGSKTFVSPETRSACVSLPHRTNLPEIEAPSKQMSSESILALNQIYSQYAVGVGGHTSSQVMQESSTPHACFTNPAVGGLMNAMHHRHLTLLKSNKSHSNVVSELASIAAMRHWDEPNDTHPALMPYAQHFNTYSQCEKEFPRSRPNSPRTETHGSGELRNREDGSDSRKSSDESDLE</sequence>
<feature type="region of interest" description="Disordered" evidence="7">
    <location>
        <begin position="242"/>
        <end position="284"/>
    </location>
</feature>
<dbReference type="InterPro" id="IPR009057">
    <property type="entry name" value="Homeodomain-like_sf"/>
</dbReference>
<feature type="compositionally biased region" description="Basic and acidic residues" evidence="7">
    <location>
        <begin position="257"/>
        <end position="284"/>
    </location>
</feature>
<evidence type="ECO:0000256" key="1">
    <source>
        <dbReference type="ARBA" id="ARBA00004123"/>
    </source>
</evidence>
<dbReference type="GO" id="GO:0000977">
    <property type="term" value="F:RNA polymerase II transcription regulatory region sequence-specific DNA binding"/>
    <property type="evidence" value="ECO:0000318"/>
    <property type="project" value="GO_Central"/>
</dbReference>
<keyword evidence="3 5" id="KW-0371">Homeobox</keyword>
<dbReference type="SUPFAM" id="SSF46689">
    <property type="entry name" value="Homeodomain-like"/>
    <property type="match status" value="1"/>
</dbReference>
<evidence type="ECO:0000259" key="8">
    <source>
        <dbReference type="PROSITE" id="PS50071"/>
    </source>
</evidence>
<reference evidence="9" key="3">
    <citation type="submission" date="2025-08" db="UniProtKB">
        <authorList>
            <consortium name="Ensembl"/>
        </authorList>
    </citation>
    <scope>IDENTIFICATION</scope>
</reference>
<dbReference type="EMBL" id="EAAA01000789">
    <property type="status" value="NOT_ANNOTATED_CDS"/>
    <property type="molecule type" value="Genomic_DNA"/>
</dbReference>
<proteinExistence type="predicted"/>
<dbReference type="GO" id="GO:0048666">
    <property type="term" value="P:neuron development"/>
    <property type="evidence" value="ECO:0000318"/>
    <property type="project" value="GO_Central"/>
</dbReference>
<evidence type="ECO:0000313" key="9">
    <source>
        <dbReference type="Ensembl" id="ENSCINP00000030243.1"/>
    </source>
</evidence>
<dbReference type="OMA" id="IAAMRHW"/>
<dbReference type="PROSITE" id="PS50071">
    <property type="entry name" value="HOMEOBOX_2"/>
    <property type="match status" value="1"/>
</dbReference>
<organism evidence="9 10">
    <name type="scientific">Ciona intestinalis</name>
    <name type="common">Transparent sea squirt</name>
    <name type="synonym">Ascidia intestinalis</name>
    <dbReference type="NCBI Taxonomy" id="7719"/>
    <lineage>
        <taxon>Eukaryota</taxon>
        <taxon>Metazoa</taxon>
        <taxon>Chordata</taxon>
        <taxon>Tunicata</taxon>
        <taxon>Ascidiacea</taxon>
        <taxon>Phlebobranchia</taxon>
        <taxon>Cionidae</taxon>
        <taxon>Ciona</taxon>
    </lineage>
</organism>
<protein>
    <recommendedName>
        <fullName evidence="8">Homeobox domain-containing protein</fullName>
    </recommendedName>
</protein>
<keyword evidence="4 5" id="KW-0539">Nucleus</keyword>
<evidence type="ECO:0000256" key="4">
    <source>
        <dbReference type="ARBA" id="ARBA00023242"/>
    </source>
</evidence>
<name>H2XKR1_CIOIN</name>
<comment type="subcellular location">
    <subcellularLocation>
        <location evidence="1 5 6">Nucleus</location>
    </subcellularLocation>
</comment>
<dbReference type="PANTHER" id="PTHR24329">
    <property type="entry name" value="HOMEOBOX PROTEIN ARISTALESS"/>
    <property type="match status" value="1"/>
</dbReference>
<evidence type="ECO:0000256" key="3">
    <source>
        <dbReference type="ARBA" id="ARBA00023155"/>
    </source>
</evidence>
<dbReference type="Pfam" id="PF00046">
    <property type="entry name" value="Homeodomain"/>
    <property type="match status" value="1"/>
</dbReference>
<dbReference type="InterPro" id="IPR001356">
    <property type="entry name" value="HD"/>
</dbReference>
<evidence type="ECO:0000313" key="10">
    <source>
        <dbReference type="Proteomes" id="UP000008144"/>
    </source>
</evidence>
<dbReference type="FunFam" id="1.10.10.60:FF:000771">
    <property type="match status" value="1"/>
</dbReference>
<dbReference type="GeneTree" id="ENSGT00940000165209"/>